<gene>
    <name evidence="1" type="ORF">NDI38_25820</name>
</gene>
<dbReference type="RefSeq" id="WP_190448020.1">
    <property type="nucleotide sequence ID" value="NZ_JAMPLM010000044.1"/>
</dbReference>
<dbReference type="Proteomes" id="UP001476950">
    <property type="component" value="Unassembled WGS sequence"/>
</dbReference>
<keyword evidence="2" id="KW-1185">Reference proteome</keyword>
<proteinExistence type="predicted"/>
<dbReference type="EMBL" id="JAMPLM010000044">
    <property type="protein sequence ID" value="MEP1061794.1"/>
    <property type="molecule type" value="Genomic_DNA"/>
</dbReference>
<evidence type="ECO:0000313" key="1">
    <source>
        <dbReference type="EMBL" id="MEP1061794.1"/>
    </source>
</evidence>
<organism evidence="1 2">
    <name type="scientific">Stenomitos frigidus AS-A4</name>
    <dbReference type="NCBI Taxonomy" id="2933935"/>
    <lineage>
        <taxon>Bacteria</taxon>
        <taxon>Bacillati</taxon>
        <taxon>Cyanobacteriota</taxon>
        <taxon>Cyanophyceae</taxon>
        <taxon>Leptolyngbyales</taxon>
        <taxon>Leptolyngbyaceae</taxon>
        <taxon>Stenomitos</taxon>
    </lineage>
</organism>
<protein>
    <submittedName>
        <fullName evidence="1">Uncharacterized protein</fullName>
    </submittedName>
</protein>
<evidence type="ECO:0000313" key="2">
    <source>
        <dbReference type="Proteomes" id="UP001476950"/>
    </source>
</evidence>
<name>A0ABV0KRE6_9CYAN</name>
<comment type="caution">
    <text evidence="1">The sequence shown here is derived from an EMBL/GenBank/DDBJ whole genome shotgun (WGS) entry which is preliminary data.</text>
</comment>
<accession>A0ABV0KRE6</accession>
<reference evidence="1 2" key="1">
    <citation type="submission" date="2022-04" db="EMBL/GenBank/DDBJ databases">
        <title>Positive selection, recombination, and allopatry shape intraspecific diversity of widespread and dominant cyanobacteria.</title>
        <authorList>
            <person name="Wei J."/>
            <person name="Shu W."/>
            <person name="Hu C."/>
        </authorList>
    </citation>
    <scope>NUCLEOTIDE SEQUENCE [LARGE SCALE GENOMIC DNA]</scope>
    <source>
        <strain evidence="1 2">AS-A4</strain>
    </source>
</reference>
<sequence>MSTEVAATGVPQTVNLGTTTTVKVQPEAQEVSVQFPTLTGPSIDDQYQQYLEDRLGHYGY</sequence>